<keyword evidence="2" id="KW-1185">Reference proteome</keyword>
<dbReference type="OrthoDB" id="18678at191"/>
<reference evidence="2" key="1">
    <citation type="submission" date="2018-05" db="EMBL/GenBank/DDBJ databases">
        <title>Azospirillum thermophila sp. nov., a novel isolated from hot spring.</title>
        <authorList>
            <person name="Zhao Z."/>
        </authorList>
    </citation>
    <scope>NUCLEOTIDE SEQUENCE [LARGE SCALE GENOMIC DNA]</scope>
    <source>
        <strain evidence="2">CFH 70021</strain>
    </source>
</reference>
<sequence length="79" mass="8884">MIAKRVKRTKATSDFARLGRYILVARDETAAQLWTRTADYILDAKGGGEKLAWSRITNCQSDEPGWAIRAVSRRVVSET</sequence>
<dbReference type="RefSeq" id="WP_109331041.1">
    <property type="nucleotide sequence ID" value="NZ_CP029355.1"/>
</dbReference>
<accession>A0A2S2CWC6</accession>
<protein>
    <submittedName>
        <fullName evidence="1">Uncharacterized protein</fullName>
    </submittedName>
</protein>
<dbReference type="AlphaFoldDB" id="A0A2S2CWC6"/>
<name>A0A2S2CWC6_9PROT</name>
<dbReference type="KEGG" id="azz:DEW08_21095"/>
<organism evidence="1 2">
    <name type="scientific">Azospirillum thermophilum</name>
    <dbReference type="NCBI Taxonomy" id="2202148"/>
    <lineage>
        <taxon>Bacteria</taxon>
        <taxon>Pseudomonadati</taxon>
        <taxon>Pseudomonadota</taxon>
        <taxon>Alphaproteobacteria</taxon>
        <taxon>Rhodospirillales</taxon>
        <taxon>Azospirillaceae</taxon>
        <taxon>Azospirillum</taxon>
    </lineage>
</organism>
<proteinExistence type="predicted"/>
<evidence type="ECO:0000313" key="1">
    <source>
        <dbReference type="EMBL" id="AWK88597.1"/>
    </source>
</evidence>
<evidence type="ECO:0000313" key="2">
    <source>
        <dbReference type="Proteomes" id="UP000245629"/>
    </source>
</evidence>
<dbReference type="EMBL" id="CP029355">
    <property type="protein sequence ID" value="AWK88597.1"/>
    <property type="molecule type" value="Genomic_DNA"/>
</dbReference>
<gene>
    <name evidence="1" type="ORF">DEW08_21095</name>
</gene>
<dbReference type="Proteomes" id="UP000245629">
    <property type="component" value="Chromosome 4"/>
</dbReference>